<reference evidence="7 8" key="3">
    <citation type="submission" date="2025-05" db="UniProtKB">
        <authorList>
            <consortium name="RefSeq"/>
        </authorList>
    </citation>
    <scope>IDENTIFICATION</scope>
    <source>
        <tissue evidence="7 8">Leaf</tissue>
    </source>
</reference>
<dbReference type="PANTHER" id="PTHR46524:SF12">
    <property type="entry name" value="CW-TYPE DOMAIN-CONTAINING PROTEIN"/>
    <property type="match status" value="1"/>
</dbReference>
<feature type="region of interest" description="Disordered" evidence="4">
    <location>
        <begin position="121"/>
        <end position="167"/>
    </location>
</feature>
<evidence type="ECO:0000313" key="7">
    <source>
        <dbReference type="RefSeq" id="XP_010487928.1"/>
    </source>
</evidence>
<feature type="compositionally biased region" description="Basic and acidic residues" evidence="4">
    <location>
        <begin position="121"/>
        <end position="149"/>
    </location>
</feature>
<evidence type="ECO:0000313" key="6">
    <source>
        <dbReference type="Proteomes" id="UP000694864"/>
    </source>
</evidence>
<evidence type="ECO:0000256" key="3">
    <source>
        <dbReference type="ARBA" id="ARBA00022833"/>
    </source>
</evidence>
<dbReference type="RefSeq" id="XP_010487930.1">
    <property type="nucleotide sequence ID" value="XM_010489628.2"/>
</dbReference>
<evidence type="ECO:0000256" key="1">
    <source>
        <dbReference type="ARBA" id="ARBA00022723"/>
    </source>
</evidence>
<evidence type="ECO:0000259" key="5">
    <source>
        <dbReference type="PROSITE" id="PS51050"/>
    </source>
</evidence>
<dbReference type="Pfam" id="PF07496">
    <property type="entry name" value="zf-CW"/>
    <property type="match status" value="1"/>
</dbReference>
<keyword evidence="1" id="KW-0479">Metal-binding</keyword>
<sequence length="256" mass="28838">MDVGFDFAVAPASTSLHLENWAQCDSCGTWRLLPLGLNTEKLPDKWLCSMQTWLPGMNHCGDQQVDQKAKWRSAGTDCQIKTKKKKEGDKQESDGSKHITTGVGNKLARGMKVEEIHWNQDPEWTPAERKTKRPDNDFHTLDIERDTKKRLLASKSKPDHKRHLPTASGSLCTKAHCRINTPVRKIRLMGSKQGSDGNSLKLFADSDQKEPSMVKATINKISVQESKACQRNELFQAGGSHESETFSENLRARSFY</sequence>
<feature type="region of interest" description="Disordered" evidence="4">
    <location>
        <begin position="81"/>
        <end position="103"/>
    </location>
</feature>
<keyword evidence="3" id="KW-0862">Zinc</keyword>
<feature type="domain" description="CW-type" evidence="5">
    <location>
        <begin position="15"/>
        <end position="68"/>
    </location>
</feature>
<evidence type="ECO:0000256" key="4">
    <source>
        <dbReference type="SAM" id="MobiDB-lite"/>
    </source>
</evidence>
<accession>A0ABM0XM14</accession>
<name>A0ABM0XM14_CAMSA</name>
<dbReference type="RefSeq" id="XP_010487928.1">
    <property type="nucleotide sequence ID" value="XM_010489626.2"/>
</dbReference>
<gene>
    <name evidence="7 8" type="primary">LOC104765850</name>
</gene>
<reference evidence="6" key="1">
    <citation type="journal article" date="1997" name="Nucleic Acids Res.">
        <title>tRNAscan-SE: a program for improved detection of transfer RNA genes in genomic sequence.</title>
        <authorList>
            <person name="Lowe T.M."/>
            <person name="Eddy S.R."/>
        </authorList>
    </citation>
    <scope>NUCLEOTIDE SEQUENCE [LARGE SCALE GENOMIC DNA]</scope>
    <source>
        <strain evidence="6">r\DH55</strain>
    </source>
</reference>
<dbReference type="PANTHER" id="PTHR46524">
    <property type="entry name" value="CW-TYPE ZINC FINGER"/>
    <property type="match status" value="1"/>
</dbReference>
<proteinExistence type="predicted"/>
<feature type="compositionally biased region" description="Basic residues" evidence="4">
    <location>
        <begin position="150"/>
        <end position="164"/>
    </location>
</feature>
<protein>
    <submittedName>
        <fullName evidence="7 8">Uncharacterized protein LOC104765850 isoform X2</fullName>
    </submittedName>
</protein>
<keyword evidence="6" id="KW-1185">Reference proteome</keyword>
<organism evidence="6 7">
    <name type="scientific">Camelina sativa</name>
    <name type="common">False flax</name>
    <name type="synonym">Myagrum sativum</name>
    <dbReference type="NCBI Taxonomy" id="90675"/>
    <lineage>
        <taxon>Eukaryota</taxon>
        <taxon>Viridiplantae</taxon>
        <taxon>Streptophyta</taxon>
        <taxon>Embryophyta</taxon>
        <taxon>Tracheophyta</taxon>
        <taxon>Spermatophyta</taxon>
        <taxon>Magnoliopsida</taxon>
        <taxon>eudicotyledons</taxon>
        <taxon>Gunneridae</taxon>
        <taxon>Pentapetalae</taxon>
        <taxon>rosids</taxon>
        <taxon>malvids</taxon>
        <taxon>Brassicales</taxon>
        <taxon>Brassicaceae</taxon>
        <taxon>Camelineae</taxon>
        <taxon>Camelina</taxon>
    </lineage>
</organism>
<dbReference type="GeneID" id="104765850"/>
<dbReference type="InterPro" id="IPR055300">
    <property type="entry name" value="CWZF3/5/7"/>
</dbReference>
<feature type="compositionally biased region" description="Basic and acidic residues" evidence="4">
    <location>
        <begin position="86"/>
        <end position="97"/>
    </location>
</feature>
<dbReference type="InterPro" id="IPR011124">
    <property type="entry name" value="Znf_CW"/>
</dbReference>
<reference evidence="6" key="2">
    <citation type="journal article" date="2014" name="Nat. Commun.">
        <title>The emerging biofuel crop Camelina sativa retains a highly undifferentiated hexaploid genome structure.</title>
        <authorList>
            <person name="Kagale S."/>
            <person name="Koh C."/>
            <person name="Nixon J."/>
            <person name="Bollina V."/>
            <person name="Clarke W.E."/>
            <person name="Tuteja R."/>
            <person name="Spillane C."/>
            <person name="Robinson S.J."/>
            <person name="Links M.G."/>
            <person name="Clarke C."/>
            <person name="Higgins E.E."/>
            <person name="Huebert T."/>
            <person name="Sharpe A.G."/>
            <person name="Parkin I.A."/>
        </authorList>
    </citation>
    <scope>NUCLEOTIDE SEQUENCE [LARGE SCALE GENOMIC DNA]</scope>
    <source>
        <strain evidence="6">r\DH55</strain>
    </source>
</reference>
<dbReference type="PROSITE" id="PS51050">
    <property type="entry name" value="ZF_CW"/>
    <property type="match status" value="1"/>
</dbReference>
<dbReference type="Gene3D" id="3.30.40.100">
    <property type="match status" value="1"/>
</dbReference>
<keyword evidence="2" id="KW-0863">Zinc-finger</keyword>
<evidence type="ECO:0000313" key="8">
    <source>
        <dbReference type="RefSeq" id="XP_010487930.1"/>
    </source>
</evidence>
<dbReference type="Proteomes" id="UP000694864">
    <property type="component" value="Chromosome 19"/>
</dbReference>
<evidence type="ECO:0000256" key="2">
    <source>
        <dbReference type="ARBA" id="ARBA00022771"/>
    </source>
</evidence>